<proteinExistence type="predicted"/>
<keyword evidence="3" id="KW-1185">Reference proteome</keyword>
<dbReference type="InterPro" id="IPR039554">
    <property type="entry name" value="HigA2-like_HTH"/>
</dbReference>
<dbReference type="Pfam" id="PF13744">
    <property type="entry name" value="HTH_37"/>
    <property type="match status" value="1"/>
</dbReference>
<dbReference type="InterPro" id="IPR010982">
    <property type="entry name" value="Lambda_DNA-bd_dom_sf"/>
</dbReference>
<gene>
    <name evidence="2" type="ORF">WG78_21655</name>
</gene>
<sequence>MADVNMGYMKVYDAFATRDARSMLLKARLVVHLTQIIENQGLSRRRAAELLGFSEARLNNILKGQFRSLSEMRLLDCLTQLGYDAQIVIEPAPRDVAIGKIDLVLP</sequence>
<evidence type="ECO:0000259" key="1">
    <source>
        <dbReference type="Pfam" id="PF13744"/>
    </source>
</evidence>
<dbReference type="SUPFAM" id="SSF47413">
    <property type="entry name" value="lambda repressor-like DNA-binding domains"/>
    <property type="match status" value="1"/>
</dbReference>
<dbReference type="OrthoDB" id="129377at2"/>
<dbReference type="RefSeq" id="WP_053939896.1">
    <property type="nucleotide sequence ID" value="NZ_LAQT01000038.1"/>
</dbReference>
<organism evidence="2 3">
    <name type="scientific">Amantichitinum ursilacus</name>
    <dbReference type="NCBI Taxonomy" id="857265"/>
    <lineage>
        <taxon>Bacteria</taxon>
        <taxon>Pseudomonadati</taxon>
        <taxon>Pseudomonadota</taxon>
        <taxon>Betaproteobacteria</taxon>
        <taxon>Neisseriales</taxon>
        <taxon>Chitinibacteraceae</taxon>
        <taxon>Amantichitinum</taxon>
    </lineage>
</organism>
<accession>A0A0N1JRH5</accession>
<evidence type="ECO:0000313" key="2">
    <source>
        <dbReference type="EMBL" id="KPC49169.1"/>
    </source>
</evidence>
<dbReference type="AlphaFoldDB" id="A0A0N1JRH5"/>
<reference evidence="2 3" key="1">
    <citation type="submission" date="2015-07" db="EMBL/GenBank/DDBJ databases">
        <title>Draft genome sequence of the Amantichitinum ursilacus IGB-41, a new chitin-degrading bacterium.</title>
        <authorList>
            <person name="Kirstahler P."/>
            <person name="Guenther M."/>
            <person name="Grumaz C."/>
            <person name="Rupp S."/>
            <person name="Zibek S."/>
            <person name="Sohn K."/>
        </authorList>
    </citation>
    <scope>NUCLEOTIDE SEQUENCE [LARGE SCALE GENOMIC DNA]</scope>
    <source>
        <strain evidence="2 3">IGB-41</strain>
    </source>
</reference>
<dbReference type="EMBL" id="LAQT01000038">
    <property type="protein sequence ID" value="KPC49169.1"/>
    <property type="molecule type" value="Genomic_DNA"/>
</dbReference>
<feature type="domain" description="HigA2-like helix-turn-helix" evidence="1">
    <location>
        <begin position="12"/>
        <end position="90"/>
    </location>
</feature>
<dbReference type="Proteomes" id="UP000037939">
    <property type="component" value="Unassembled WGS sequence"/>
</dbReference>
<name>A0A0N1JRH5_9NEIS</name>
<dbReference type="STRING" id="857265.WG78_21655"/>
<protein>
    <recommendedName>
        <fullName evidence="1">HigA2-like helix-turn-helix domain-containing protein</fullName>
    </recommendedName>
</protein>
<comment type="caution">
    <text evidence="2">The sequence shown here is derived from an EMBL/GenBank/DDBJ whole genome shotgun (WGS) entry which is preliminary data.</text>
</comment>
<dbReference type="Gene3D" id="1.10.260.40">
    <property type="entry name" value="lambda repressor-like DNA-binding domains"/>
    <property type="match status" value="1"/>
</dbReference>
<evidence type="ECO:0000313" key="3">
    <source>
        <dbReference type="Proteomes" id="UP000037939"/>
    </source>
</evidence>
<dbReference type="GO" id="GO:0003677">
    <property type="term" value="F:DNA binding"/>
    <property type="evidence" value="ECO:0007669"/>
    <property type="project" value="InterPro"/>
</dbReference>